<evidence type="ECO:0000256" key="8">
    <source>
        <dbReference type="ARBA" id="ARBA00022490"/>
    </source>
</evidence>
<dbReference type="CDD" id="cd24015">
    <property type="entry name" value="ASKHA_NBD_PanK-III"/>
    <property type="match status" value="1"/>
</dbReference>
<evidence type="ECO:0000256" key="11">
    <source>
        <dbReference type="ARBA" id="ARBA00022777"/>
    </source>
</evidence>
<dbReference type="InterPro" id="IPR004619">
    <property type="entry name" value="Type_III_PanK"/>
</dbReference>
<dbReference type="GO" id="GO:0015937">
    <property type="term" value="P:coenzyme A biosynthetic process"/>
    <property type="evidence" value="ECO:0007669"/>
    <property type="project" value="UniProtKB-UniPathway"/>
</dbReference>
<dbReference type="GO" id="GO:0005524">
    <property type="term" value="F:ATP binding"/>
    <property type="evidence" value="ECO:0007669"/>
    <property type="project" value="UniProtKB-KW"/>
</dbReference>
<evidence type="ECO:0000313" key="17">
    <source>
        <dbReference type="EMBL" id="GAO30978.1"/>
    </source>
</evidence>
<dbReference type="PANTHER" id="PTHR34265">
    <property type="entry name" value="TYPE III PANTOTHENATE KINASE"/>
    <property type="match status" value="1"/>
</dbReference>
<comment type="subcellular location">
    <subcellularLocation>
        <location evidence="4">Cytoplasm</location>
    </subcellularLocation>
</comment>
<comment type="cofactor">
    <cofactor evidence="2">
        <name>K(+)</name>
        <dbReference type="ChEBI" id="CHEBI:29103"/>
    </cofactor>
</comment>
<keyword evidence="9" id="KW-0808">Transferase</keyword>
<evidence type="ECO:0000256" key="12">
    <source>
        <dbReference type="ARBA" id="ARBA00022840"/>
    </source>
</evidence>
<dbReference type="STRING" id="1236989.JCM15548_13308"/>
<dbReference type="Pfam" id="PF03309">
    <property type="entry name" value="Pan_kinase"/>
    <property type="match status" value="1"/>
</dbReference>
<dbReference type="Proteomes" id="UP000032900">
    <property type="component" value="Unassembled WGS sequence"/>
</dbReference>
<dbReference type="NCBIfam" id="TIGR00671">
    <property type="entry name" value="baf"/>
    <property type="match status" value="1"/>
</dbReference>
<dbReference type="Gene3D" id="3.30.420.40">
    <property type="match status" value="1"/>
</dbReference>
<evidence type="ECO:0000256" key="4">
    <source>
        <dbReference type="ARBA" id="ARBA00004496"/>
    </source>
</evidence>
<keyword evidence="18" id="KW-1185">Reference proteome</keyword>
<dbReference type="UniPathway" id="UPA00241">
    <property type="reaction ID" value="UER00352"/>
</dbReference>
<evidence type="ECO:0000256" key="7">
    <source>
        <dbReference type="ARBA" id="ARBA00012102"/>
    </source>
</evidence>
<evidence type="ECO:0000256" key="3">
    <source>
        <dbReference type="ARBA" id="ARBA00001972"/>
    </source>
</evidence>
<comment type="cofactor">
    <cofactor evidence="3">
        <name>NH4(+)</name>
        <dbReference type="ChEBI" id="CHEBI:28938"/>
    </cofactor>
</comment>
<evidence type="ECO:0000313" key="18">
    <source>
        <dbReference type="Proteomes" id="UP000032900"/>
    </source>
</evidence>
<evidence type="ECO:0000256" key="15">
    <source>
        <dbReference type="ARBA" id="ARBA00038036"/>
    </source>
</evidence>
<keyword evidence="8" id="KW-0963">Cytoplasm</keyword>
<reference evidence="17 18" key="1">
    <citation type="journal article" date="2015" name="Microbes Environ.">
        <title>Distribution and evolution of nitrogen fixation genes in the phylum bacteroidetes.</title>
        <authorList>
            <person name="Inoue J."/>
            <person name="Oshima K."/>
            <person name="Suda W."/>
            <person name="Sakamoto M."/>
            <person name="Iino T."/>
            <person name="Noda S."/>
            <person name="Hongoh Y."/>
            <person name="Hattori M."/>
            <person name="Ohkuma M."/>
        </authorList>
    </citation>
    <scope>NUCLEOTIDE SEQUENCE [LARGE SCALE GENOMIC DNA]</scope>
    <source>
        <strain evidence="17">JCM 15548</strain>
    </source>
</reference>
<gene>
    <name evidence="17" type="ORF">JCM15548_13308</name>
</gene>
<evidence type="ECO:0000256" key="1">
    <source>
        <dbReference type="ARBA" id="ARBA00001206"/>
    </source>
</evidence>
<comment type="subunit">
    <text evidence="6">Homodimer.</text>
</comment>
<dbReference type="EMBL" id="BAZW01000035">
    <property type="protein sequence ID" value="GAO30978.1"/>
    <property type="molecule type" value="Genomic_DNA"/>
</dbReference>
<evidence type="ECO:0000256" key="9">
    <source>
        <dbReference type="ARBA" id="ARBA00022679"/>
    </source>
</evidence>
<evidence type="ECO:0000256" key="5">
    <source>
        <dbReference type="ARBA" id="ARBA00005225"/>
    </source>
</evidence>
<evidence type="ECO:0000256" key="16">
    <source>
        <dbReference type="ARBA" id="ARBA00040883"/>
    </source>
</evidence>
<evidence type="ECO:0000256" key="2">
    <source>
        <dbReference type="ARBA" id="ARBA00001958"/>
    </source>
</evidence>
<dbReference type="RefSeq" id="WP_062126576.1">
    <property type="nucleotide sequence ID" value="NZ_BAZW01000035.1"/>
</dbReference>
<comment type="similarity">
    <text evidence="15">Belongs to the type III pantothenate kinase family.</text>
</comment>
<proteinExistence type="inferred from homology"/>
<comment type="pathway">
    <text evidence="5">Cofactor biosynthesis; coenzyme A biosynthesis; CoA from (R)-pantothenate: step 1/5.</text>
</comment>
<dbReference type="PANTHER" id="PTHR34265:SF1">
    <property type="entry name" value="TYPE III PANTOTHENATE KINASE"/>
    <property type="match status" value="1"/>
</dbReference>
<dbReference type="EC" id="2.7.1.33" evidence="7"/>
<evidence type="ECO:0000256" key="14">
    <source>
        <dbReference type="ARBA" id="ARBA00022993"/>
    </source>
</evidence>
<protein>
    <recommendedName>
        <fullName evidence="16">Type III pantothenate kinase</fullName>
        <ecNumber evidence="7">2.7.1.33</ecNumber>
    </recommendedName>
</protein>
<keyword evidence="11 17" id="KW-0418">Kinase</keyword>
<comment type="catalytic activity">
    <reaction evidence="1">
        <text>(R)-pantothenate + ATP = (R)-4'-phosphopantothenate + ADP + H(+)</text>
        <dbReference type="Rhea" id="RHEA:16373"/>
        <dbReference type="ChEBI" id="CHEBI:10986"/>
        <dbReference type="ChEBI" id="CHEBI:15378"/>
        <dbReference type="ChEBI" id="CHEBI:29032"/>
        <dbReference type="ChEBI" id="CHEBI:30616"/>
        <dbReference type="ChEBI" id="CHEBI:456216"/>
        <dbReference type="EC" id="2.7.1.33"/>
    </reaction>
</comment>
<dbReference type="AlphaFoldDB" id="A0A0E9M0B1"/>
<name>A0A0E9M0B1_9BACT</name>
<evidence type="ECO:0000256" key="13">
    <source>
        <dbReference type="ARBA" id="ARBA00022958"/>
    </source>
</evidence>
<organism evidence="17 18">
    <name type="scientific">Geofilum rubicundum JCM 15548</name>
    <dbReference type="NCBI Taxonomy" id="1236989"/>
    <lineage>
        <taxon>Bacteria</taxon>
        <taxon>Pseudomonadati</taxon>
        <taxon>Bacteroidota</taxon>
        <taxon>Bacteroidia</taxon>
        <taxon>Marinilabiliales</taxon>
        <taxon>Marinilabiliaceae</taxon>
        <taxon>Geofilum</taxon>
    </lineage>
</organism>
<dbReference type="InterPro" id="IPR043129">
    <property type="entry name" value="ATPase_NBD"/>
</dbReference>
<accession>A0A0E9M0B1</accession>
<keyword evidence="14" id="KW-0173">Coenzyme A biosynthesis</keyword>
<comment type="caution">
    <text evidence="17">The sequence shown here is derived from an EMBL/GenBank/DDBJ whole genome shotgun (WGS) entry which is preliminary data.</text>
</comment>
<dbReference type="GO" id="GO:0004594">
    <property type="term" value="F:pantothenate kinase activity"/>
    <property type="evidence" value="ECO:0007669"/>
    <property type="project" value="UniProtKB-EC"/>
</dbReference>
<evidence type="ECO:0000256" key="10">
    <source>
        <dbReference type="ARBA" id="ARBA00022741"/>
    </source>
</evidence>
<dbReference type="SUPFAM" id="SSF53067">
    <property type="entry name" value="Actin-like ATPase domain"/>
    <property type="match status" value="2"/>
</dbReference>
<keyword evidence="13" id="KW-0630">Potassium</keyword>
<keyword evidence="12" id="KW-0067">ATP-binding</keyword>
<sequence length="177" mass="19537">MVKIVIDKGNSSIKFGVFDKYTLLTVDYASHDDQSSLIKAIRQFHPEAAIVSSVVAHDDFTEIQKHISRCLVMDSRTPLPFSSLYKTPETIGIDRLAAVAGAQSLYPDASLMIIDAGTAITYEILLDGKTYIGGNIAPGLEMRFKALNTFTSKLPMVSKLENHAFRAFLPMKPLLQE</sequence>
<dbReference type="GO" id="GO:0005737">
    <property type="term" value="C:cytoplasm"/>
    <property type="evidence" value="ECO:0007669"/>
    <property type="project" value="UniProtKB-SubCell"/>
</dbReference>
<evidence type="ECO:0000256" key="6">
    <source>
        <dbReference type="ARBA" id="ARBA00011738"/>
    </source>
</evidence>
<dbReference type="OrthoDB" id="9804707at2"/>
<keyword evidence="10" id="KW-0547">Nucleotide-binding</keyword>